<gene>
    <name evidence="1" type="ORF">Tco_0891053</name>
</gene>
<sequence>MKEISMEEYLAMEKEWMAKQRVNSFSEKLYLSSNSIDTNESLYSTLDKRYDAIACELSPELELLLISESHIAAPVCSVVTFEEKIKVDDEVFNLLEIDDDLFICDTPLGVIFDEFRRFSGIRNDLFTCDQEVIKPSYMPCVEQSYNEGNIYEARICYDENEQIYAEAVILIDKKLVRFIDINMKKWLDLKFKDHKKVNKEVD</sequence>
<reference evidence="1" key="2">
    <citation type="submission" date="2022-01" db="EMBL/GenBank/DDBJ databases">
        <authorList>
            <person name="Yamashiro T."/>
            <person name="Shiraishi A."/>
            <person name="Satake H."/>
            <person name="Nakayama K."/>
        </authorList>
    </citation>
    <scope>NUCLEOTIDE SEQUENCE</scope>
</reference>
<name>A0ABQ5C267_9ASTR</name>
<dbReference type="Proteomes" id="UP001151760">
    <property type="component" value="Unassembled WGS sequence"/>
</dbReference>
<comment type="caution">
    <text evidence="1">The sequence shown here is derived from an EMBL/GenBank/DDBJ whole genome shotgun (WGS) entry which is preliminary data.</text>
</comment>
<evidence type="ECO:0000313" key="1">
    <source>
        <dbReference type="EMBL" id="GJT21116.1"/>
    </source>
</evidence>
<feature type="non-terminal residue" evidence="1">
    <location>
        <position position="202"/>
    </location>
</feature>
<evidence type="ECO:0000313" key="2">
    <source>
        <dbReference type="Proteomes" id="UP001151760"/>
    </source>
</evidence>
<dbReference type="EMBL" id="BQNB010013863">
    <property type="protein sequence ID" value="GJT21116.1"/>
    <property type="molecule type" value="Genomic_DNA"/>
</dbReference>
<proteinExistence type="predicted"/>
<reference evidence="1" key="1">
    <citation type="journal article" date="2022" name="Int. J. Mol. Sci.">
        <title>Draft Genome of Tanacetum Coccineum: Genomic Comparison of Closely Related Tanacetum-Family Plants.</title>
        <authorList>
            <person name="Yamashiro T."/>
            <person name="Shiraishi A."/>
            <person name="Nakayama K."/>
            <person name="Satake H."/>
        </authorList>
    </citation>
    <scope>NUCLEOTIDE SEQUENCE</scope>
</reference>
<keyword evidence="2" id="KW-1185">Reference proteome</keyword>
<organism evidence="1 2">
    <name type="scientific">Tanacetum coccineum</name>
    <dbReference type="NCBI Taxonomy" id="301880"/>
    <lineage>
        <taxon>Eukaryota</taxon>
        <taxon>Viridiplantae</taxon>
        <taxon>Streptophyta</taxon>
        <taxon>Embryophyta</taxon>
        <taxon>Tracheophyta</taxon>
        <taxon>Spermatophyta</taxon>
        <taxon>Magnoliopsida</taxon>
        <taxon>eudicotyledons</taxon>
        <taxon>Gunneridae</taxon>
        <taxon>Pentapetalae</taxon>
        <taxon>asterids</taxon>
        <taxon>campanulids</taxon>
        <taxon>Asterales</taxon>
        <taxon>Asteraceae</taxon>
        <taxon>Asteroideae</taxon>
        <taxon>Anthemideae</taxon>
        <taxon>Anthemidinae</taxon>
        <taxon>Tanacetum</taxon>
    </lineage>
</organism>
<protein>
    <submittedName>
        <fullName evidence="1">Uncharacterized protein</fullName>
    </submittedName>
</protein>
<accession>A0ABQ5C267</accession>